<evidence type="ECO:0000256" key="6">
    <source>
        <dbReference type="SAM" id="MobiDB-lite"/>
    </source>
</evidence>
<gene>
    <name evidence="8" type="ORF">ADUPG1_008812</name>
</gene>
<evidence type="ECO:0000313" key="8">
    <source>
        <dbReference type="EMBL" id="GKT35709.1"/>
    </source>
</evidence>
<evidence type="ECO:0000256" key="5">
    <source>
        <dbReference type="ARBA" id="ARBA00049203"/>
    </source>
</evidence>
<dbReference type="SUPFAM" id="SSF53474">
    <property type="entry name" value="alpha/beta-Hydrolases"/>
    <property type="match status" value="1"/>
</dbReference>
<keyword evidence="9" id="KW-1185">Reference proteome</keyword>
<evidence type="ECO:0000313" key="9">
    <source>
        <dbReference type="Proteomes" id="UP001057375"/>
    </source>
</evidence>
<accession>A0ABQ5KW73</accession>
<feature type="region of interest" description="Disordered" evidence="6">
    <location>
        <begin position="454"/>
        <end position="473"/>
    </location>
</feature>
<dbReference type="Pfam" id="PF12697">
    <property type="entry name" value="Abhydrolase_6"/>
    <property type="match status" value="1"/>
</dbReference>
<dbReference type="PANTHER" id="PTHR14189">
    <property type="entry name" value="PROTEIN PHOSPHATASE METHYLESTERASE-1 RELATED"/>
    <property type="match status" value="1"/>
</dbReference>
<dbReference type="Gene3D" id="3.40.50.1820">
    <property type="entry name" value="alpha/beta hydrolase"/>
    <property type="match status" value="1"/>
</dbReference>
<evidence type="ECO:0000259" key="7">
    <source>
        <dbReference type="Pfam" id="PF12697"/>
    </source>
</evidence>
<organism evidence="8 9">
    <name type="scientific">Aduncisulcus paluster</name>
    <dbReference type="NCBI Taxonomy" id="2918883"/>
    <lineage>
        <taxon>Eukaryota</taxon>
        <taxon>Metamonada</taxon>
        <taxon>Carpediemonas-like organisms</taxon>
        <taxon>Aduncisulcus</taxon>
    </lineage>
</organism>
<dbReference type="EMBL" id="BQXS01011048">
    <property type="protein sequence ID" value="GKT35709.1"/>
    <property type="molecule type" value="Genomic_DNA"/>
</dbReference>
<sequence length="727" mass="80285">MENFIYNDELGSIEEEELEEVPEEPELFKILSKAGYERIDISAPMDLPDGHVDDEVEKRSLKPFVQSRLSRSTFMSDEPIEAFHSDNFTGTSVVDPSLPPHPLKAYSETSSGTGLSSHSSIPLSLTVTPSKFSDHGQIPLPPSSSFHQDLGLPPMPSSMEAAMSAISSQSHFFSRMSRTKTVDYPHWSRFFKERHHIRTDDDSIFSVYVSHTKQEMEELVAHRKELFSKHPIRSPPGFPRKSPSPLLPVLFCIHGAGSSALSFAALSGELCGKCCVDECGYHTSQGKDEKVKREREKERDDIIGEDDEDSFKLGSRESVPLSEVVCVSIDLRGHGCTVTNDDRWCIGAEEGAWDIGKSAASLPRKDAPMVPDLSLETLVTDVEKVLYSIFNLDERLAKMTVSLYGSEAEYTPKYPKKYPHSLSHLSSLTSHIVLVGHSLGGSIASHLIPRSSISRVEPKSSPASPTSPMAPILSPSDHHSYTNAFSGLLLLDVSELTATAALAHLPIILRKQATTFRSMRDAVCSAVSVGHLKSRNAASISIGSMYIGVERDSSLSSISGSSTELPSRARFGSSDGVLCASRWQPAYRYIWGSDRNDNYTFKAGESQWESEAGVSGVCCPSEGKEKADKDMKRPPSFRLINRISLIHSNSVWKTWFAGMNAAFKLSECPKGFLLADIDRLDDEMSIFHMMGKCVAHVVSNSNHYVHEDNPKQTAQHIIGFLRHFDIK</sequence>
<comment type="catalytic activity">
    <reaction evidence="5">
        <text>[phosphatase 2A protein]-C-terminal L-leucine methyl ester + H2O = [phosphatase 2A protein]-C-terminal L-leucine + methanol + H(+)</text>
        <dbReference type="Rhea" id="RHEA:48548"/>
        <dbReference type="Rhea" id="RHEA-COMP:12134"/>
        <dbReference type="Rhea" id="RHEA-COMP:12135"/>
        <dbReference type="ChEBI" id="CHEBI:15377"/>
        <dbReference type="ChEBI" id="CHEBI:15378"/>
        <dbReference type="ChEBI" id="CHEBI:17790"/>
        <dbReference type="ChEBI" id="CHEBI:90516"/>
        <dbReference type="ChEBI" id="CHEBI:90517"/>
        <dbReference type="EC" id="3.1.1.89"/>
    </reaction>
</comment>
<dbReference type="EC" id="3.1.1.89" evidence="2"/>
<keyword evidence="4" id="KW-0378">Hydrolase</keyword>
<dbReference type="InterPro" id="IPR000073">
    <property type="entry name" value="AB_hydrolase_1"/>
</dbReference>
<proteinExistence type="inferred from homology"/>
<dbReference type="InterPro" id="IPR016812">
    <property type="entry name" value="PPase_methylesterase_euk"/>
</dbReference>
<protein>
    <recommendedName>
        <fullName evidence="2">protein phosphatase methylesterase-1</fullName>
        <ecNumber evidence="2">3.1.1.89</ecNumber>
    </recommendedName>
</protein>
<evidence type="ECO:0000256" key="2">
    <source>
        <dbReference type="ARBA" id="ARBA00013111"/>
    </source>
</evidence>
<feature type="compositionally biased region" description="Low complexity" evidence="6">
    <location>
        <begin position="459"/>
        <end position="471"/>
    </location>
</feature>
<comment type="similarity">
    <text evidence="1">Belongs to the AB hydrolase superfamily.</text>
</comment>
<evidence type="ECO:0000256" key="1">
    <source>
        <dbReference type="ARBA" id="ARBA00008645"/>
    </source>
</evidence>
<feature type="domain" description="AB hydrolase-1" evidence="7">
    <location>
        <begin position="324"/>
        <end position="715"/>
    </location>
</feature>
<comment type="caution">
    <text evidence="8">The sequence shown here is derived from an EMBL/GenBank/DDBJ whole genome shotgun (WGS) entry which is preliminary data.</text>
</comment>
<dbReference type="Proteomes" id="UP001057375">
    <property type="component" value="Unassembled WGS sequence"/>
</dbReference>
<evidence type="ECO:0000256" key="3">
    <source>
        <dbReference type="ARBA" id="ARBA00022487"/>
    </source>
</evidence>
<reference evidence="8" key="1">
    <citation type="submission" date="2022-03" db="EMBL/GenBank/DDBJ databases">
        <title>Draft genome sequence of Aduncisulcus paluster, a free-living microaerophilic Fornicata.</title>
        <authorList>
            <person name="Yuyama I."/>
            <person name="Kume K."/>
            <person name="Tamura T."/>
            <person name="Inagaki Y."/>
            <person name="Hashimoto T."/>
        </authorList>
    </citation>
    <scope>NUCLEOTIDE SEQUENCE</scope>
    <source>
        <strain evidence="8">NY0171</strain>
    </source>
</reference>
<name>A0ABQ5KW73_9EUKA</name>
<evidence type="ECO:0000256" key="4">
    <source>
        <dbReference type="ARBA" id="ARBA00022801"/>
    </source>
</evidence>
<dbReference type="PANTHER" id="PTHR14189:SF0">
    <property type="entry name" value="PROTEIN PHOSPHATASE METHYLESTERASE 1"/>
    <property type="match status" value="1"/>
</dbReference>
<keyword evidence="3" id="KW-0719">Serine esterase</keyword>
<dbReference type="InterPro" id="IPR029058">
    <property type="entry name" value="AB_hydrolase_fold"/>
</dbReference>